<accession>A0A7N4PUH8</accession>
<feature type="compositionally biased region" description="Acidic residues" evidence="1">
    <location>
        <begin position="58"/>
        <end position="68"/>
    </location>
</feature>
<protein>
    <recommendedName>
        <fullName evidence="4">SAP30 binding protein</fullName>
    </recommendedName>
</protein>
<dbReference type="InParanoid" id="A0A7N4PUH8"/>
<dbReference type="PANTHER" id="PTHR13464:SF0">
    <property type="entry name" value="SAP30-BINDING PROTEIN"/>
    <property type="match status" value="1"/>
</dbReference>
<organism evidence="2 3">
    <name type="scientific">Sarcophilus harrisii</name>
    <name type="common">Tasmanian devil</name>
    <name type="synonym">Sarcophilus laniarius</name>
    <dbReference type="NCBI Taxonomy" id="9305"/>
    <lineage>
        <taxon>Eukaryota</taxon>
        <taxon>Metazoa</taxon>
        <taxon>Chordata</taxon>
        <taxon>Craniata</taxon>
        <taxon>Vertebrata</taxon>
        <taxon>Euteleostomi</taxon>
        <taxon>Mammalia</taxon>
        <taxon>Metatheria</taxon>
        <taxon>Dasyuromorphia</taxon>
        <taxon>Dasyuridae</taxon>
        <taxon>Sarcophilus</taxon>
    </lineage>
</organism>
<feature type="compositionally biased region" description="Basic and acidic residues" evidence="1">
    <location>
        <begin position="69"/>
        <end position="82"/>
    </location>
</feature>
<evidence type="ECO:0000256" key="1">
    <source>
        <dbReference type="SAM" id="MobiDB-lite"/>
    </source>
</evidence>
<reference evidence="2 3" key="1">
    <citation type="journal article" date="2011" name="Proc. Natl. Acad. Sci. U.S.A.">
        <title>Genetic diversity and population structure of the endangered marsupial Sarcophilus harrisii (Tasmanian devil).</title>
        <authorList>
            <person name="Miller W."/>
            <person name="Hayes V.M."/>
            <person name="Ratan A."/>
            <person name="Petersen D.C."/>
            <person name="Wittekindt N.E."/>
            <person name="Miller J."/>
            <person name="Walenz B."/>
            <person name="Knight J."/>
            <person name="Qi J."/>
            <person name="Zhao F."/>
            <person name="Wang Q."/>
            <person name="Bedoya-Reina O.C."/>
            <person name="Katiyar N."/>
            <person name="Tomsho L.P."/>
            <person name="Kasson L.M."/>
            <person name="Hardie R.A."/>
            <person name="Woodbridge P."/>
            <person name="Tindall E.A."/>
            <person name="Bertelsen M.F."/>
            <person name="Dixon D."/>
            <person name="Pyecroft S."/>
            <person name="Helgen K.M."/>
            <person name="Lesk A.M."/>
            <person name="Pringle T.H."/>
            <person name="Patterson N."/>
            <person name="Zhang Y."/>
            <person name="Kreiss A."/>
            <person name="Woods G.M."/>
            <person name="Jones M.E."/>
            <person name="Schuster S.C."/>
        </authorList>
    </citation>
    <scope>NUCLEOTIDE SEQUENCE [LARGE SCALE GENOMIC DNA]</scope>
</reference>
<reference evidence="2" key="2">
    <citation type="submission" date="2025-08" db="UniProtKB">
        <authorList>
            <consortium name="Ensembl"/>
        </authorList>
    </citation>
    <scope>IDENTIFICATION</scope>
</reference>
<dbReference type="AlphaFoldDB" id="A0A7N4PUH8"/>
<proteinExistence type="predicted"/>
<dbReference type="GeneTree" id="ENSGT00390000007870"/>
<sequence>MSGQKNVPSWPVDYREDSESQSDSEAGVEAAGRVTGAEEKGGLVSEADADDFSRLEGDQDGYQEGDEENIGHSEDLEKRDPQELFTSFLESLRSMSPEEIKIPPGPPGKCSSQLQDKIEKLYERKIKERMDMNYLIQRKKEFRNPCIYEKLVQYYSIDEFGTNYPKDIFDPSGWSEDSYYEALAKAQKIEMDKLEKGKKERTKIGFERGPKKGTTSNAPITASTGAPAAWVLSIKSYNFQKRK</sequence>
<dbReference type="Pfam" id="PF07818">
    <property type="entry name" value="HCNGP"/>
    <property type="match status" value="1"/>
</dbReference>
<feature type="compositionally biased region" description="Polar residues" evidence="1">
    <location>
        <begin position="213"/>
        <end position="222"/>
    </location>
</feature>
<dbReference type="GO" id="GO:0006355">
    <property type="term" value="P:regulation of DNA-templated transcription"/>
    <property type="evidence" value="ECO:0007669"/>
    <property type="project" value="InterPro"/>
</dbReference>
<evidence type="ECO:0000313" key="3">
    <source>
        <dbReference type="Proteomes" id="UP000007648"/>
    </source>
</evidence>
<dbReference type="GO" id="GO:0005634">
    <property type="term" value="C:nucleus"/>
    <property type="evidence" value="ECO:0007669"/>
    <property type="project" value="TreeGrafter"/>
</dbReference>
<name>A0A7N4PUH8_SARHA</name>
<evidence type="ECO:0000313" key="2">
    <source>
        <dbReference type="Ensembl" id="ENSSHAP00000043705.1"/>
    </source>
</evidence>
<dbReference type="PANTHER" id="PTHR13464">
    <property type="entry name" value="TRANSCRIPTIONAL REGULATOR PROTEIN HCNGP"/>
    <property type="match status" value="1"/>
</dbReference>
<feature type="compositionally biased region" description="Basic and acidic residues" evidence="1">
    <location>
        <begin position="199"/>
        <end position="210"/>
    </location>
</feature>
<feature type="region of interest" description="Disordered" evidence="1">
    <location>
        <begin position="1"/>
        <end position="83"/>
    </location>
</feature>
<feature type="region of interest" description="Disordered" evidence="1">
    <location>
        <begin position="199"/>
        <end position="222"/>
    </location>
</feature>
<dbReference type="Ensembl" id="ENSSHAT00000032067.1">
    <property type="protein sequence ID" value="ENSSHAP00000043705.1"/>
    <property type="gene ID" value="ENSSHAG00000022161.1"/>
</dbReference>
<keyword evidence="3" id="KW-1185">Reference proteome</keyword>
<dbReference type="Proteomes" id="UP000007648">
    <property type="component" value="Unassembled WGS sequence"/>
</dbReference>
<reference evidence="2" key="3">
    <citation type="submission" date="2025-09" db="UniProtKB">
        <authorList>
            <consortium name="Ensembl"/>
        </authorList>
    </citation>
    <scope>IDENTIFICATION</scope>
</reference>
<dbReference type="InterPro" id="IPR012479">
    <property type="entry name" value="SAP30BP"/>
</dbReference>
<evidence type="ECO:0008006" key="4">
    <source>
        <dbReference type="Google" id="ProtNLM"/>
    </source>
</evidence>